<dbReference type="GO" id="GO:0005886">
    <property type="term" value="C:plasma membrane"/>
    <property type="evidence" value="ECO:0007669"/>
    <property type="project" value="UniProtKB-SubCell"/>
</dbReference>
<keyword evidence="7 14" id="KW-0418">Kinase</keyword>
<sequence length="338" mass="38965">GEQYLLASHKLTYSDWSLVHVTRYKDATQKINFIWRTNLLIQVSFFSLFLFILIIFVRQLTKPLARLGRVAGEIEAGNLTIRAKIKGNNEIGKVGRSFDKMLDRIEGMIKQAVLDQTKKRKLELEMLQAQIHPHFLFNILNSIRLKILMKNDQENASLIQAMSHLLRMTINRNNEFIPLYQEIEIVSHYIKLMNMRQQHPILYEVDMTEKARMVEVPRLFIQPLIENAYIHGLNEGGGTITITSRVDHQCLRVTVADNGKGMTEDRRKQLLKHLHMEEDALYTEERKGGLCGIGVKNVYERLKLIYGPTVRVLIDSAPNQGTQITLLIPMTAGEARYV</sequence>
<evidence type="ECO:0000256" key="12">
    <source>
        <dbReference type="SAM" id="Phobius"/>
    </source>
</evidence>
<dbReference type="Pfam" id="PF00672">
    <property type="entry name" value="HAMP"/>
    <property type="match status" value="1"/>
</dbReference>
<keyword evidence="9 12" id="KW-1133">Transmembrane helix</keyword>
<protein>
    <submittedName>
        <fullName evidence="14">Putative two-component sensor histidine kinase</fullName>
    </submittedName>
</protein>
<evidence type="ECO:0000256" key="11">
    <source>
        <dbReference type="ARBA" id="ARBA00023136"/>
    </source>
</evidence>
<dbReference type="InterPro" id="IPR003660">
    <property type="entry name" value="HAMP_dom"/>
</dbReference>
<evidence type="ECO:0000256" key="1">
    <source>
        <dbReference type="ARBA" id="ARBA00004651"/>
    </source>
</evidence>
<feature type="non-terminal residue" evidence="14">
    <location>
        <position position="1"/>
    </location>
</feature>
<feature type="transmembrane region" description="Helical" evidence="12">
    <location>
        <begin position="39"/>
        <end position="57"/>
    </location>
</feature>
<evidence type="ECO:0000256" key="9">
    <source>
        <dbReference type="ARBA" id="ARBA00022989"/>
    </source>
</evidence>
<dbReference type="GO" id="GO:0005524">
    <property type="term" value="F:ATP binding"/>
    <property type="evidence" value="ECO:0007669"/>
    <property type="project" value="UniProtKB-KW"/>
</dbReference>
<dbReference type="InterPro" id="IPR003594">
    <property type="entry name" value="HATPase_dom"/>
</dbReference>
<evidence type="ECO:0000256" key="4">
    <source>
        <dbReference type="ARBA" id="ARBA00022679"/>
    </source>
</evidence>
<dbReference type="GO" id="GO:0000155">
    <property type="term" value="F:phosphorelay sensor kinase activity"/>
    <property type="evidence" value="ECO:0007669"/>
    <property type="project" value="InterPro"/>
</dbReference>
<evidence type="ECO:0000256" key="2">
    <source>
        <dbReference type="ARBA" id="ARBA00022475"/>
    </source>
</evidence>
<evidence type="ECO:0000256" key="10">
    <source>
        <dbReference type="ARBA" id="ARBA00023012"/>
    </source>
</evidence>
<dbReference type="PROSITE" id="PS50885">
    <property type="entry name" value="HAMP"/>
    <property type="match status" value="1"/>
</dbReference>
<evidence type="ECO:0000313" key="15">
    <source>
        <dbReference type="Proteomes" id="UP000245202"/>
    </source>
</evidence>
<evidence type="ECO:0000256" key="8">
    <source>
        <dbReference type="ARBA" id="ARBA00022840"/>
    </source>
</evidence>
<keyword evidence="2" id="KW-1003">Cell membrane</keyword>
<dbReference type="InterPro" id="IPR010559">
    <property type="entry name" value="Sig_transdc_His_kin_internal"/>
</dbReference>
<dbReference type="Pfam" id="PF02518">
    <property type="entry name" value="HATPase_c"/>
    <property type="match status" value="1"/>
</dbReference>
<keyword evidence="5 12" id="KW-0812">Transmembrane</keyword>
<dbReference type="SUPFAM" id="SSF55874">
    <property type="entry name" value="ATPase domain of HSP90 chaperone/DNA topoisomerase II/histidine kinase"/>
    <property type="match status" value="1"/>
</dbReference>
<name>A0A2R5ESU8_9BACL</name>
<dbReference type="EMBL" id="BDQX01000256">
    <property type="protein sequence ID" value="GBG09750.1"/>
    <property type="molecule type" value="Genomic_DNA"/>
</dbReference>
<dbReference type="InterPro" id="IPR036890">
    <property type="entry name" value="HATPase_C_sf"/>
</dbReference>
<dbReference type="RefSeq" id="WP_146200509.1">
    <property type="nucleotide sequence ID" value="NZ_BDQX01000256.1"/>
</dbReference>
<keyword evidence="11 12" id="KW-0472">Membrane</keyword>
<feature type="domain" description="HAMP" evidence="13">
    <location>
        <begin position="58"/>
        <end position="110"/>
    </location>
</feature>
<comment type="subcellular location">
    <subcellularLocation>
        <location evidence="1">Cell membrane</location>
        <topology evidence="1">Multi-pass membrane protein</topology>
    </subcellularLocation>
</comment>
<comment type="caution">
    <text evidence="14">The sequence shown here is derived from an EMBL/GenBank/DDBJ whole genome shotgun (WGS) entry which is preliminary data.</text>
</comment>
<organism evidence="14 15">
    <name type="scientific">Paenibacillus agaridevorans</name>
    <dbReference type="NCBI Taxonomy" id="171404"/>
    <lineage>
        <taxon>Bacteria</taxon>
        <taxon>Bacillati</taxon>
        <taxon>Bacillota</taxon>
        <taxon>Bacilli</taxon>
        <taxon>Bacillales</taxon>
        <taxon>Paenibacillaceae</taxon>
        <taxon>Paenibacillus</taxon>
    </lineage>
</organism>
<reference evidence="14 15" key="1">
    <citation type="submission" date="2017-08" db="EMBL/GenBank/DDBJ databases">
        <title>Substantial Increase in Enzyme Production by Combined Drug-Resistance Mutations in Paenibacillus agaridevorans.</title>
        <authorList>
            <person name="Tanaka Y."/>
            <person name="Funane K."/>
            <person name="Hosaka T."/>
            <person name="Shiwa Y."/>
            <person name="Fujita N."/>
            <person name="Miyazaki T."/>
            <person name="Yoshikawa H."/>
            <person name="Murakami K."/>
            <person name="Kasahara K."/>
            <person name="Inaoka T."/>
            <person name="Hiraga Y."/>
            <person name="Ochi K."/>
        </authorList>
    </citation>
    <scope>NUCLEOTIDE SEQUENCE [LARGE SCALE GENOMIC DNA]</scope>
    <source>
        <strain evidence="14 15">T-3040</strain>
    </source>
</reference>
<evidence type="ECO:0000259" key="13">
    <source>
        <dbReference type="PROSITE" id="PS50885"/>
    </source>
</evidence>
<keyword evidence="4" id="KW-0808">Transferase</keyword>
<keyword evidence="6" id="KW-0547">Nucleotide-binding</keyword>
<dbReference type="InterPro" id="IPR050640">
    <property type="entry name" value="Bact_2-comp_sensor_kinase"/>
</dbReference>
<gene>
    <name evidence="14" type="ORF">PAT3040_04411</name>
</gene>
<evidence type="ECO:0000256" key="5">
    <source>
        <dbReference type="ARBA" id="ARBA00022692"/>
    </source>
</evidence>
<dbReference type="SMART" id="SM00304">
    <property type="entry name" value="HAMP"/>
    <property type="match status" value="1"/>
</dbReference>
<dbReference type="Gene3D" id="6.10.340.10">
    <property type="match status" value="1"/>
</dbReference>
<accession>A0A2R5ESU8</accession>
<dbReference type="CDD" id="cd06225">
    <property type="entry name" value="HAMP"/>
    <property type="match status" value="1"/>
</dbReference>
<evidence type="ECO:0000256" key="7">
    <source>
        <dbReference type="ARBA" id="ARBA00022777"/>
    </source>
</evidence>
<keyword evidence="8" id="KW-0067">ATP-binding</keyword>
<dbReference type="SUPFAM" id="SSF158472">
    <property type="entry name" value="HAMP domain-like"/>
    <property type="match status" value="1"/>
</dbReference>
<keyword evidence="10" id="KW-0902">Two-component regulatory system</keyword>
<dbReference type="PANTHER" id="PTHR34220:SF11">
    <property type="entry name" value="SENSOR PROTEIN KINASE HPTS"/>
    <property type="match status" value="1"/>
</dbReference>
<evidence type="ECO:0000313" key="14">
    <source>
        <dbReference type="EMBL" id="GBG09750.1"/>
    </source>
</evidence>
<dbReference type="Pfam" id="PF06580">
    <property type="entry name" value="His_kinase"/>
    <property type="match status" value="1"/>
</dbReference>
<evidence type="ECO:0000256" key="3">
    <source>
        <dbReference type="ARBA" id="ARBA00022553"/>
    </source>
</evidence>
<keyword evidence="15" id="KW-1185">Reference proteome</keyword>
<dbReference type="PANTHER" id="PTHR34220">
    <property type="entry name" value="SENSOR HISTIDINE KINASE YPDA"/>
    <property type="match status" value="1"/>
</dbReference>
<proteinExistence type="predicted"/>
<evidence type="ECO:0000256" key="6">
    <source>
        <dbReference type="ARBA" id="ARBA00022741"/>
    </source>
</evidence>
<dbReference type="Gene3D" id="3.30.565.10">
    <property type="entry name" value="Histidine kinase-like ATPase, C-terminal domain"/>
    <property type="match status" value="1"/>
</dbReference>
<dbReference type="SMART" id="SM00387">
    <property type="entry name" value="HATPase_c"/>
    <property type="match status" value="1"/>
</dbReference>
<dbReference type="Proteomes" id="UP000245202">
    <property type="component" value="Unassembled WGS sequence"/>
</dbReference>
<keyword evidence="3" id="KW-0597">Phosphoprotein</keyword>
<dbReference type="AlphaFoldDB" id="A0A2R5ESU8"/>